<dbReference type="AlphaFoldDB" id="A0A0W8FUD3"/>
<dbReference type="InterPro" id="IPR004184">
    <property type="entry name" value="PFL_dom"/>
</dbReference>
<evidence type="ECO:0000259" key="3">
    <source>
        <dbReference type="PROSITE" id="PS51149"/>
    </source>
</evidence>
<dbReference type="Gene3D" id="3.20.70.20">
    <property type="match status" value="1"/>
</dbReference>
<dbReference type="InterPro" id="IPR001150">
    <property type="entry name" value="Gly_radical"/>
</dbReference>
<evidence type="ECO:0000256" key="2">
    <source>
        <dbReference type="ARBA" id="ARBA00023239"/>
    </source>
</evidence>
<dbReference type="Pfam" id="PF02901">
    <property type="entry name" value="PFL-like"/>
    <property type="match status" value="1"/>
</dbReference>
<keyword evidence="2 5" id="KW-0456">Lyase</keyword>
<comment type="caution">
    <text evidence="5">The sequence shown here is derived from an EMBL/GenBank/DDBJ whole genome shotgun (WGS) entry which is preliminary data.</text>
</comment>
<dbReference type="PANTHER" id="PTHR43641">
    <property type="entry name" value="FORMATE ACETYLTRANSFERASE 3-RELATED"/>
    <property type="match status" value="1"/>
</dbReference>
<dbReference type="PROSITE" id="PS51149">
    <property type="entry name" value="GLY_RADICAL_2"/>
    <property type="match status" value="1"/>
</dbReference>
<feature type="domain" description="Glycine radical" evidence="3">
    <location>
        <begin position="679"/>
        <end position="798"/>
    </location>
</feature>
<keyword evidence="1" id="KW-0556">Organic radical</keyword>
<accession>A0A0W8FUD3</accession>
<dbReference type="SUPFAM" id="SSF51998">
    <property type="entry name" value="PFL-like glycyl radical enzymes"/>
    <property type="match status" value="1"/>
</dbReference>
<dbReference type="GO" id="GO:0008861">
    <property type="term" value="F:formate C-acetyltransferase activity"/>
    <property type="evidence" value="ECO:0007669"/>
    <property type="project" value="UniProtKB-EC"/>
</dbReference>
<dbReference type="GO" id="GO:0005829">
    <property type="term" value="C:cytosol"/>
    <property type="evidence" value="ECO:0007669"/>
    <property type="project" value="TreeGrafter"/>
</dbReference>
<dbReference type="EC" id="2.3.1.54" evidence="5"/>
<dbReference type="InterPro" id="IPR019777">
    <property type="entry name" value="Form_AcTrfase_GR_CS"/>
</dbReference>
<name>A0A0W8FUD3_9ZZZZ</name>
<dbReference type="PROSITE" id="PS51554">
    <property type="entry name" value="PFL"/>
    <property type="match status" value="1"/>
</dbReference>
<keyword evidence="5" id="KW-0670">Pyruvate</keyword>
<dbReference type="PROSITE" id="PS00850">
    <property type="entry name" value="GLY_RADICAL_1"/>
    <property type="match status" value="1"/>
</dbReference>
<dbReference type="PANTHER" id="PTHR43641:SF2">
    <property type="entry name" value="DEHYDRATASE YBIW-RELATED"/>
    <property type="match status" value="1"/>
</dbReference>
<gene>
    <name evidence="5" type="ORF">ASZ90_005639</name>
</gene>
<organism evidence="5">
    <name type="scientific">hydrocarbon metagenome</name>
    <dbReference type="NCBI Taxonomy" id="938273"/>
    <lineage>
        <taxon>unclassified sequences</taxon>
        <taxon>metagenomes</taxon>
        <taxon>ecological metagenomes</taxon>
    </lineage>
</organism>
<dbReference type="GO" id="GO:0016829">
    <property type="term" value="F:lyase activity"/>
    <property type="evidence" value="ECO:0007669"/>
    <property type="project" value="UniProtKB-KW"/>
</dbReference>
<dbReference type="Pfam" id="PF01228">
    <property type="entry name" value="Gly_radical"/>
    <property type="match status" value="1"/>
</dbReference>
<evidence type="ECO:0000259" key="4">
    <source>
        <dbReference type="PROSITE" id="PS51554"/>
    </source>
</evidence>
<keyword evidence="5" id="KW-0808">Transferase</keyword>
<feature type="domain" description="PFL" evidence="4">
    <location>
        <begin position="14"/>
        <end position="671"/>
    </location>
</feature>
<sequence>MAPTTRNKVLRDETHIKALGRVSDMRAVKSGMKICLERSRVMTKVYKETEGEFIALRRAKGLAEYLDTMTLFTRPNELLVGCFASDEASVPVYLELYWRWLSKTFGKLPDYSSMLDEAGMKEIAEQFKYWENCSIQGRERDYVPSWIPWKVGELPSAGFTWQWEMCTPDFEKVMKVGMNGIIAEIDKRMSEVINDISIQVEKRMDMLDELRAMKISCEAMARWGKRYAQLLEGEKKKIKDPKRLKELDRMIEVCNRVPAEPARNLYEAIQCFIFINYMVNYIDVPQVGNGIRFDKVLYPFYENDIKNGTITREAAKELVESVWVKMQEGGYVQPPAWVNNGGGGLGWQTMTLSGVDEFGDDITNEITYIALEVTGELQTVAPQIAVRMHDKTPDELFNAVFKCVRTGCSQPAMFNDKVNIPRLMGIGASVEDARAYGINNCMQPIIPGKNIHYRAGHSGALILPMCLNMAMDGGKIMGMQMGIETPPLSSMKSIDDIWDAFCKQVDYAVMVLTQLSSLADALQKKYVPRPFLSAILDGNIEKGCDMRDWEYLGLRHHLVFGCNNTADALAAIKMLVFEKKKVTLETFLNAANNDYAGEYEKVYQMIEQEVPKFGNDKDYVDKFARDIMVYVKGQCDKSLDIYGKPYLIDGTTASGPINAGMLCPATFDGRRSNEPFHDGTISPVQGRDISGPTATIRSVAKVDPLKTGNMLLNQKFMPVFFDPENYELMRGYLKTVRDLGLHHVQFNCVSKATLLDAKKKPEKYESLIVRVAGYSAYFIDLDNKIQDEIIKRTEQSFSC</sequence>
<dbReference type="EMBL" id="LNQE01000844">
    <property type="protein sequence ID" value="KUG24527.1"/>
    <property type="molecule type" value="Genomic_DNA"/>
</dbReference>
<keyword evidence="5" id="KW-0012">Acyltransferase</keyword>
<reference evidence="5" key="1">
    <citation type="journal article" date="2015" name="Proc. Natl. Acad. Sci. U.S.A.">
        <title>Networks of energetic and metabolic interactions define dynamics in microbial communities.</title>
        <authorList>
            <person name="Embree M."/>
            <person name="Liu J.K."/>
            <person name="Al-Bassam M.M."/>
            <person name="Zengler K."/>
        </authorList>
    </citation>
    <scope>NUCLEOTIDE SEQUENCE</scope>
</reference>
<dbReference type="InterPro" id="IPR051215">
    <property type="entry name" value="GRE"/>
</dbReference>
<evidence type="ECO:0000256" key="1">
    <source>
        <dbReference type="ARBA" id="ARBA00022818"/>
    </source>
</evidence>
<proteinExistence type="predicted"/>
<protein>
    <submittedName>
        <fullName evidence="5">Pyruvate formate-lyase</fullName>
        <ecNumber evidence="5">2.3.1.54</ecNumber>
    </submittedName>
</protein>
<evidence type="ECO:0000313" key="5">
    <source>
        <dbReference type="EMBL" id="KUG24527.1"/>
    </source>
</evidence>